<accession>A0A0E9RAQ4</accession>
<reference evidence="1" key="1">
    <citation type="submission" date="2014-11" db="EMBL/GenBank/DDBJ databases">
        <authorList>
            <person name="Amaro Gonzalez C."/>
        </authorList>
    </citation>
    <scope>NUCLEOTIDE SEQUENCE</scope>
</reference>
<evidence type="ECO:0000313" key="1">
    <source>
        <dbReference type="EMBL" id="JAH25852.1"/>
    </source>
</evidence>
<name>A0A0E9RAQ4_ANGAN</name>
<dbReference type="EMBL" id="GBXM01082725">
    <property type="protein sequence ID" value="JAH25852.1"/>
    <property type="molecule type" value="Transcribed_RNA"/>
</dbReference>
<sequence length="18" mass="1983">MAISVSRLKFKSKTCGLN</sequence>
<protein>
    <submittedName>
        <fullName evidence="1">Uncharacterized protein</fullName>
    </submittedName>
</protein>
<reference evidence="1" key="2">
    <citation type="journal article" date="2015" name="Fish Shellfish Immunol.">
        <title>Early steps in the European eel (Anguilla anguilla)-Vibrio vulnificus interaction in the gills: Role of the RtxA13 toxin.</title>
        <authorList>
            <person name="Callol A."/>
            <person name="Pajuelo D."/>
            <person name="Ebbesson L."/>
            <person name="Teles M."/>
            <person name="MacKenzie S."/>
            <person name="Amaro C."/>
        </authorList>
    </citation>
    <scope>NUCLEOTIDE SEQUENCE</scope>
</reference>
<proteinExistence type="predicted"/>
<organism evidence="1">
    <name type="scientific">Anguilla anguilla</name>
    <name type="common">European freshwater eel</name>
    <name type="synonym">Muraena anguilla</name>
    <dbReference type="NCBI Taxonomy" id="7936"/>
    <lineage>
        <taxon>Eukaryota</taxon>
        <taxon>Metazoa</taxon>
        <taxon>Chordata</taxon>
        <taxon>Craniata</taxon>
        <taxon>Vertebrata</taxon>
        <taxon>Euteleostomi</taxon>
        <taxon>Actinopterygii</taxon>
        <taxon>Neopterygii</taxon>
        <taxon>Teleostei</taxon>
        <taxon>Anguilliformes</taxon>
        <taxon>Anguillidae</taxon>
        <taxon>Anguilla</taxon>
    </lineage>
</organism>
<dbReference type="AlphaFoldDB" id="A0A0E9RAQ4"/>